<dbReference type="InterPro" id="IPR000772">
    <property type="entry name" value="Ricin_B_lectin"/>
</dbReference>
<dbReference type="InterPro" id="IPR035992">
    <property type="entry name" value="Ricin_B-like_lectins"/>
</dbReference>
<sequence length="175" mass="18385">MVARLLVAVCVLGMSLVLPPQAGASDWWLQYSDRGTGLCLDVAGGSSADGAILQEAGCKNPVASGSGNQRFQTRATTGGYLLVAMHSGKCMQIQGGSLVDGAIAQQLTCTGAAHQVWELPLVSENPNGSFNVQLRNVNSGKCLRGQPTGTALTQVTCASSDTRQVWRQHLRSVDR</sequence>
<keyword evidence="4" id="KW-1185">Reference proteome</keyword>
<evidence type="ECO:0000313" key="3">
    <source>
        <dbReference type="EMBL" id="QFZ17777.1"/>
    </source>
</evidence>
<evidence type="ECO:0000313" key="4">
    <source>
        <dbReference type="Proteomes" id="UP000325787"/>
    </source>
</evidence>
<proteinExistence type="predicted"/>
<dbReference type="EMBL" id="CP034550">
    <property type="protein sequence ID" value="QFZ17777.1"/>
    <property type="molecule type" value="Genomic_DNA"/>
</dbReference>
<dbReference type="PROSITE" id="PS50231">
    <property type="entry name" value="RICIN_B_LECTIN"/>
    <property type="match status" value="1"/>
</dbReference>
<dbReference type="OrthoDB" id="3613264at2"/>
<dbReference type="SUPFAM" id="SSF50370">
    <property type="entry name" value="Ricin B-like lectins"/>
    <property type="match status" value="1"/>
</dbReference>
<feature type="domain" description="Ricin B lectin" evidence="2">
    <location>
        <begin position="25"/>
        <end position="169"/>
    </location>
</feature>
<keyword evidence="1" id="KW-0732">Signal</keyword>
<organism evidence="3 4">
    <name type="scientific">Saccharothrix syringae</name>
    <name type="common">Nocardiopsis syringae</name>
    <dbReference type="NCBI Taxonomy" id="103733"/>
    <lineage>
        <taxon>Bacteria</taxon>
        <taxon>Bacillati</taxon>
        <taxon>Actinomycetota</taxon>
        <taxon>Actinomycetes</taxon>
        <taxon>Pseudonocardiales</taxon>
        <taxon>Pseudonocardiaceae</taxon>
        <taxon>Saccharothrix</taxon>
    </lineage>
</organism>
<evidence type="ECO:0000259" key="2">
    <source>
        <dbReference type="SMART" id="SM00458"/>
    </source>
</evidence>
<dbReference type="Proteomes" id="UP000325787">
    <property type="component" value="Chromosome"/>
</dbReference>
<dbReference type="AlphaFoldDB" id="A0A5Q0GUM5"/>
<dbReference type="Pfam" id="PF14200">
    <property type="entry name" value="RicinB_lectin_2"/>
    <property type="match status" value="1"/>
</dbReference>
<dbReference type="CDD" id="cd00161">
    <property type="entry name" value="beta-trefoil_Ricin-like"/>
    <property type="match status" value="1"/>
</dbReference>
<accession>A0A5Q0GUM5</accession>
<name>A0A5Q0GUM5_SACSY</name>
<dbReference type="SMART" id="SM00458">
    <property type="entry name" value="RICIN"/>
    <property type="match status" value="1"/>
</dbReference>
<gene>
    <name evidence="3" type="ORF">EKG83_10055</name>
</gene>
<dbReference type="Gene3D" id="2.80.10.50">
    <property type="match status" value="1"/>
</dbReference>
<evidence type="ECO:0000256" key="1">
    <source>
        <dbReference type="SAM" id="SignalP"/>
    </source>
</evidence>
<protein>
    <recommendedName>
        <fullName evidence="2">Ricin B lectin domain-containing protein</fullName>
    </recommendedName>
</protein>
<feature type="chain" id="PRO_5024952371" description="Ricin B lectin domain-containing protein" evidence="1">
    <location>
        <begin position="25"/>
        <end position="175"/>
    </location>
</feature>
<reference evidence="4" key="1">
    <citation type="journal article" date="2021" name="Curr. Microbiol.">
        <title>Complete genome of nocamycin-producing strain Saccharothrix syringae NRRL B-16468 reveals the biosynthetic potential for secondary metabolites.</title>
        <authorList>
            <person name="Mo X."/>
            <person name="Yang S."/>
        </authorList>
    </citation>
    <scope>NUCLEOTIDE SEQUENCE [LARGE SCALE GENOMIC DNA]</scope>
    <source>
        <strain evidence="4">ATCC 51364 / DSM 43886 / JCM 6844 / KCTC 9398 / NBRC 14523 / NRRL B-16468 / INA 2240</strain>
    </source>
</reference>
<feature type="signal peptide" evidence="1">
    <location>
        <begin position="1"/>
        <end position="24"/>
    </location>
</feature>
<dbReference type="KEGG" id="ssyi:EKG83_10055"/>